<reference evidence="1 2" key="1">
    <citation type="submission" date="2015-09" db="EMBL/GenBank/DDBJ databases">
        <title>Spore heat resistance.</title>
        <authorList>
            <person name="Boekhorst J."/>
            <person name="Berendsen E.M."/>
            <person name="Wells-Bennik M.H."/>
            <person name="Kuipers O.P."/>
        </authorList>
    </citation>
    <scope>NUCLEOTIDE SEQUENCE [LARGE SCALE GENOMIC DNA]</scope>
    <source>
        <strain evidence="1 2">B4122</strain>
    </source>
</reference>
<accession>A0AAP1E504</accession>
<sequence length="61" mass="6998">MNFTWESLVLIVAGVILLRISGIGTIIVQPIIEYSLFKNCGGNFLNHTHRYRMDPNEIELH</sequence>
<organism evidence="1 2">
    <name type="scientific">Bacillus subtilis</name>
    <dbReference type="NCBI Taxonomy" id="1423"/>
    <lineage>
        <taxon>Bacteria</taxon>
        <taxon>Bacillati</taxon>
        <taxon>Bacillota</taxon>
        <taxon>Bacilli</taxon>
        <taxon>Bacillales</taxon>
        <taxon>Bacillaceae</taxon>
        <taxon>Bacillus</taxon>
    </lineage>
</organism>
<dbReference type="AlphaFoldDB" id="A0AAP1E504"/>
<protein>
    <submittedName>
        <fullName evidence="1">Uncharacterized protein</fullName>
    </submittedName>
</protein>
<gene>
    <name evidence="1" type="ORF">B4122_0791</name>
</gene>
<dbReference type="EMBL" id="LJZV01000003">
    <property type="protein sequence ID" value="KZD94095.1"/>
    <property type="molecule type" value="Genomic_DNA"/>
</dbReference>
<evidence type="ECO:0000313" key="1">
    <source>
        <dbReference type="EMBL" id="KZD94095.1"/>
    </source>
</evidence>
<comment type="caution">
    <text evidence="1">The sequence shown here is derived from an EMBL/GenBank/DDBJ whole genome shotgun (WGS) entry which is preliminary data.</text>
</comment>
<proteinExistence type="predicted"/>
<name>A0AAP1E504_BACIU</name>
<evidence type="ECO:0000313" key="2">
    <source>
        <dbReference type="Proteomes" id="UP000076442"/>
    </source>
</evidence>
<dbReference type="Proteomes" id="UP000076442">
    <property type="component" value="Unassembled WGS sequence"/>
</dbReference>